<feature type="chain" id="PRO_5003209476" description="Lipoprotein" evidence="8">
    <location>
        <begin position="33"/>
        <end position="315"/>
    </location>
</feature>
<evidence type="ECO:0008006" key="11">
    <source>
        <dbReference type="Google" id="ProtNLM"/>
    </source>
</evidence>
<evidence type="ECO:0000256" key="8">
    <source>
        <dbReference type="SAM" id="SignalP"/>
    </source>
</evidence>
<dbReference type="KEGG" id="bhl:Bache_2738"/>
<dbReference type="AlphaFoldDB" id="E6SWZ4"/>
<evidence type="ECO:0000313" key="10">
    <source>
        <dbReference type="Proteomes" id="UP000008630"/>
    </source>
</evidence>
<evidence type="ECO:0000256" key="3">
    <source>
        <dbReference type="ARBA" id="ARBA00022729"/>
    </source>
</evidence>
<proteinExistence type="inferred from homology"/>
<organism evidence="9 10">
    <name type="scientific">Bacteroides helcogenes (strain ATCC 35417 / DSM 20613 / JCM 6297 / CCUG 15421 / P 36-108)</name>
    <dbReference type="NCBI Taxonomy" id="693979"/>
    <lineage>
        <taxon>Bacteria</taxon>
        <taxon>Pseudomonadati</taxon>
        <taxon>Bacteroidota</taxon>
        <taxon>Bacteroidia</taxon>
        <taxon>Bacteroidales</taxon>
        <taxon>Bacteroidaceae</taxon>
        <taxon>Bacteroides</taxon>
    </lineage>
</organism>
<dbReference type="Pfam" id="PF08842">
    <property type="entry name" value="Mfa2"/>
    <property type="match status" value="1"/>
</dbReference>
<keyword evidence="5" id="KW-0564">Palmitate</keyword>
<evidence type="ECO:0000256" key="1">
    <source>
        <dbReference type="ARBA" id="ARBA00004442"/>
    </source>
</evidence>
<keyword evidence="10" id="KW-1185">Reference proteome</keyword>
<dbReference type="eggNOG" id="ENOG503429A">
    <property type="taxonomic scope" value="Bacteria"/>
</dbReference>
<keyword evidence="3 8" id="KW-0732">Signal</keyword>
<sequence length="315" mass="35061">MTIFFQKTSSAIPARLCLLFALILLHVSCVRENTEDCVQYAIKVKVVDVEGNNLVTSEVLQKTDVYLFGKRGFIRMIPVGISTDYLFGHGKSEKLTLVAWGNAKADTLITPEIAVGTSLKEAKLTVKQYADRTHLPMTDLFYDHKELDGTTHKVDDASAVQTRSMREESITLTMERVAAGVSIHTHNLAECYPYGKNELEGGGRRCLMLRGSGSEINFAGEVREEAQYSPSVITDKAGNLHTQSFRIIPGNGHIEIDIYAANGRKLCTVTEDNNFKPLYAPPGRQTNIDIDFRNIHPSVKITVLPWGDVRQDIEM</sequence>
<comment type="similarity">
    <text evidence="2">Belongs to the bacteroidetes fimbrillin superfamily. FimB/Mfa2 family.</text>
</comment>
<keyword evidence="6" id="KW-0998">Cell outer membrane</keyword>
<dbReference type="RefSeq" id="WP_013548269.1">
    <property type="nucleotide sequence ID" value="NC_014933.1"/>
</dbReference>
<accession>E6SWZ4</accession>
<evidence type="ECO:0000256" key="7">
    <source>
        <dbReference type="ARBA" id="ARBA00023288"/>
    </source>
</evidence>
<gene>
    <name evidence="9" type="ordered locus">Bache_2738</name>
</gene>
<evidence type="ECO:0000256" key="5">
    <source>
        <dbReference type="ARBA" id="ARBA00023139"/>
    </source>
</evidence>
<feature type="signal peptide" evidence="8">
    <location>
        <begin position="1"/>
        <end position="32"/>
    </location>
</feature>
<comment type="subcellular location">
    <subcellularLocation>
        <location evidence="1">Cell outer membrane</location>
    </subcellularLocation>
</comment>
<evidence type="ECO:0000256" key="6">
    <source>
        <dbReference type="ARBA" id="ARBA00023237"/>
    </source>
</evidence>
<reference evidence="9 10" key="2">
    <citation type="journal article" date="2011" name="Stand. Genomic Sci.">
        <title>Complete genome sequence of Bacteroides helcogenes type strain (P 36-108).</title>
        <authorList>
            <person name="Pati A."/>
            <person name="Gronow S."/>
            <person name="Zeytun A."/>
            <person name="Lapidus A."/>
            <person name="Nolan M."/>
            <person name="Hammon N."/>
            <person name="Deshpande S."/>
            <person name="Cheng J.F."/>
            <person name="Tapia R."/>
            <person name="Han C."/>
            <person name="Goodwin L."/>
            <person name="Pitluck S."/>
            <person name="Liolios K."/>
            <person name="Pagani I."/>
            <person name="Ivanova N."/>
            <person name="Mavromatis K."/>
            <person name="Chen A."/>
            <person name="Palaniappan K."/>
            <person name="Land M."/>
            <person name="Hauser L."/>
            <person name="Chang Y.J."/>
            <person name="Jeffries C.D."/>
            <person name="Detter J.C."/>
            <person name="Brambilla E."/>
            <person name="Rohde M."/>
            <person name="Goker M."/>
            <person name="Woyke T."/>
            <person name="Bristow J."/>
            <person name="Eisen J.A."/>
            <person name="Markowitz V."/>
            <person name="Hugenholtz P."/>
            <person name="Kyrpides N.C."/>
            <person name="Klenk H.P."/>
            <person name="Lucas S."/>
        </authorList>
    </citation>
    <scope>NUCLEOTIDE SEQUENCE [LARGE SCALE GENOMIC DNA]</scope>
    <source>
        <strain evidence="10">ATCC 35417 / DSM 20613 / JCM 6297 / CCUG 15421 / P 36-108</strain>
    </source>
</reference>
<reference key="1">
    <citation type="submission" date="2010-11" db="EMBL/GenBank/DDBJ databases">
        <title>The complete genome of Bacteroides helcogenes P 36-108.</title>
        <authorList>
            <consortium name="US DOE Joint Genome Institute (JGI-PGF)"/>
            <person name="Lucas S."/>
            <person name="Copeland A."/>
            <person name="Lapidus A."/>
            <person name="Bruce D."/>
            <person name="Goodwin L."/>
            <person name="Pitluck S."/>
            <person name="Kyrpides N."/>
            <person name="Mavromatis K."/>
            <person name="Ivanova N."/>
            <person name="Zeytun A."/>
            <person name="Brettin T."/>
            <person name="Detter J.C."/>
            <person name="Tapia R."/>
            <person name="Han C."/>
            <person name="Land M."/>
            <person name="Hauser L."/>
            <person name="Markowitz V."/>
            <person name="Cheng J.-F."/>
            <person name="Hugenholtz P."/>
            <person name="Woyke T."/>
            <person name="Wu D."/>
            <person name="Gronow S."/>
            <person name="Wellnitz S."/>
            <person name="Brambilla E."/>
            <person name="Klenk H.-P."/>
            <person name="Eisen J.A."/>
        </authorList>
    </citation>
    <scope>NUCLEOTIDE SEQUENCE</scope>
    <source>
        <strain>P 36-108</strain>
    </source>
</reference>
<dbReference type="EMBL" id="CP002352">
    <property type="protein sequence ID" value="ADV44682.1"/>
    <property type="molecule type" value="Genomic_DNA"/>
</dbReference>
<dbReference type="OrthoDB" id="1047627at2"/>
<dbReference type="Proteomes" id="UP000008630">
    <property type="component" value="Chromosome"/>
</dbReference>
<name>E6SWZ4_BACT6</name>
<protein>
    <recommendedName>
        <fullName evidence="11">Lipoprotein</fullName>
    </recommendedName>
</protein>
<evidence type="ECO:0000256" key="4">
    <source>
        <dbReference type="ARBA" id="ARBA00023136"/>
    </source>
</evidence>
<dbReference type="HOGENOM" id="CLU_942190_0_0_10"/>
<evidence type="ECO:0000313" key="9">
    <source>
        <dbReference type="EMBL" id="ADV44682.1"/>
    </source>
</evidence>
<dbReference type="GO" id="GO:0009279">
    <property type="term" value="C:cell outer membrane"/>
    <property type="evidence" value="ECO:0007669"/>
    <property type="project" value="UniProtKB-SubCell"/>
</dbReference>
<dbReference type="InterPro" id="IPR014941">
    <property type="entry name" value="FimB/Mfa2/Mfa3"/>
</dbReference>
<keyword evidence="7" id="KW-0449">Lipoprotein</keyword>
<keyword evidence="4" id="KW-0472">Membrane</keyword>
<evidence type="ECO:0000256" key="2">
    <source>
        <dbReference type="ARBA" id="ARBA00007248"/>
    </source>
</evidence>